<evidence type="ECO:0000259" key="1">
    <source>
        <dbReference type="Pfam" id="PF01417"/>
    </source>
</evidence>
<gene>
    <name evidence="2" type="ORF">CANINC_004447</name>
</gene>
<reference evidence="2 3" key="1">
    <citation type="journal article" date="2019" name="Front. Genet.">
        <title>Whole-Genome Sequencing of the Opportunistic Yeast Pathogen Candida inconspicua Uncovers Its Hybrid Origin.</title>
        <authorList>
            <person name="Mixao V."/>
            <person name="Hansen A.P."/>
            <person name="Saus E."/>
            <person name="Boekhout T."/>
            <person name="Lass-Florl C."/>
            <person name="Gabaldon T."/>
        </authorList>
    </citation>
    <scope>NUCLEOTIDE SEQUENCE [LARGE SCALE GENOMIC DNA]</scope>
    <source>
        <strain evidence="2 3">CBS 180</strain>
    </source>
</reference>
<accession>A0A4V6TTP3</accession>
<proteinExistence type="predicted"/>
<dbReference type="EMBL" id="SELW01000657">
    <property type="protein sequence ID" value="TID14776.1"/>
    <property type="molecule type" value="Genomic_DNA"/>
</dbReference>
<dbReference type="SUPFAM" id="SSF48464">
    <property type="entry name" value="ENTH/VHS domain"/>
    <property type="match status" value="1"/>
</dbReference>
<dbReference type="Proteomes" id="UP000307173">
    <property type="component" value="Unassembled WGS sequence"/>
</dbReference>
<evidence type="ECO:0000313" key="2">
    <source>
        <dbReference type="EMBL" id="TID14776.1"/>
    </source>
</evidence>
<organism evidence="2 3">
    <name type="scientific">Pichia inconspicua</name>
    <dbReference type="NCBI Taxonomy" id="52247"/>
    <lineage>
        <taxon>Eukaryota</taxon>
        <taxon>Fungi</taxon>
        <taxon>Dikarya</taxon>
        <taxon>Ascomycota</taxon>
        <taxon>Saccharomycotina</taxon>
        <taxon>Pichiomycetes</taxon>
        <taxon>Pichiales</taxon>
        <taxon>Pichiaceae</taxon>
        <taxon>Pichia</taxon>
    </lineage>
</organism>
<keyword evidence="3" id="KW-1185">Reference proteome</keyword>
<feature type="domain" description="ENTH" evidence="1">
    <location>
        <begin position="37"/>
        <end position="151"/>
    </location>
</feature>
<dbReference type="AlphaFoldDB" id="A0A4V6TTP3"/>
<evidence type="ECO:0000313" key="3">
    <source>
        <dbReference type="Proteomes" id="UP000307173"/>
    </source>
</evidence>
<sequence>MNKFHSLGLKIKTNLFALIYDDPGRSETLSLRTIINRTMLSETKSPTAQDLNSLSNYTYESIPTCFRLEEYILKYLINADKTKNYWKMLKVLNILDFVLATGSEGIHTVFVQGNAKCILKFIYSTISGESDLIEKIKYKVSVVLDMLENGDAWFKRRSEYQSIKQEILSPISRHSFESGISPNVNNRTSYDFLVSPNGQKRSSFEALGLTRPSLSLSLDRIDE</sequence>
<dbReference type="InterPro" id="IPR013809">
    <property type="entry name" value="ENTH"/>
</dbReference>
<name>A0A4V6TTP3_9ASCO</name>
<dbReference type="Pfam" id="PF01417">
    <property type="entry name" value="ENTH"/>
    <property type="match status" value="1"/>
</dbReference>
<dbReference type="Gene3D" id="1.25.40.90">
    <property type="match status" value="1"/>
</dbReference>
<dbReference type="InterPro" id="IPR008942">
    <property type="entry name" value="ENTH_VHS"/>
</dbReference>
<protein>
    <recommendedName>
        <fullName evidence="1">ENTH domain-containing protein</fullName>
    </recommendedName>
</protein>
<comment type="caution">
    <text evidence="2">The sequence shown here is derived from an EMBL/GenBank/DDBJ whole genome shotgun (WGS) entry which is preliminary data.</text>
</comment>
<dbReference type="OrthoDB" id="10632317at2759"/>